<gene>
    <name evidence="1" type="ORF">NC653_037377</name>
</gene>
<evidence type="ECO:0000313" key="2">
    <source>
        <dbReference type="Proteomes" id="UP001164929"/>
    </source>
</evidence>
<comment type="caution">
    <text evidence="1">The sequence shown here is derived from an EMBL/GenBank/DDBJ whole genome shotgun (WGS) entry which is preliminary data.</text>
</comment>
<dbReference type="Pfam" id="PF12298">
    <property type="entry name" value="Bot1p"/>
    <property type="match status" value="1"/>
</dbReference>
<dbReference type="PANTHER" id="PTHR35476">
    <property type="entry name" value="MUCIN-LIKE PROTEIN"/>
    <property type="match status" value="1"/>
</dbReference>
<accession>A0AAD6LE76</accession>
<protein>
    <submittedName>
        <fullName evidence="1">Uncharacterized protein</fullName>
    </submittedName>
</protein>
<dbReference type="AlphaFoldDB" id="A0AAD6LE76"/>
<dbReference type="Proteomes" id="UP001164929">
    <property type="component" value="Chromosome 17"/>
</dbReference>
<dbReference type="EMBL" id="JAQIZT010000017">
    <property type="protein sequence ID" value="KAJ6959063.1"/>
    <property type="molecule type" value="Genomic_DNA"/>
</dbReference>
<organism evidence="1 2">
    <name type="scientific">Populus alba x Populus x berolinensis</name>
    <dbReference type="NCBI Taxonomy" id="444605"/>
    <lineage>
        <taxon>Eukaryota</taxon>
        <taxon>Viridiplantae</taxon>
        <taxon>Streptophyta</taxon>
        <taxon>Embryophyta</taxon>
        <taxon>Tracheophyta</taxon>
        <taxon>Spermatophyta</taxon>
        <taxon>Magnoliopsida</taxon>
        <taxon>eudicotyledons</taxon>
        <taxon>Gunneridae</taxon>
        <taxon>Pentapetalae</taxon>
        <taxon>rosids</taxon>
        <taxon>fabids</taxon>
        <taxon>Malpighiales</taxon>
        <taxon>Salicaceae</taxon>
        <taxon>Saliceae</taxon>
        <taxon>Populus</taxon>
    </lineage>
</organism>
<dbReference type="InterPro" id="IPR052851">
    <property type="entry name" value="GCD1_mitochondrial"/>
</dbReference>
<proteinExistence type="predicted"/>
<sequence>MKQIREPGARGSYLKDSEKLEMYRLHKEIPEVYTVEKLAKDYSIMRQRVHAILWLKEIEEKEEKKLGHPLDVSTKLLLDNFPEGDKAKDFAESNSSGLKYSVQAKVPATCVGKRGQLIGVRARSDVLWPLGMKLEMEVTLTREGAAASFRGLEVQSGETGGKGRRGGGGWKYVSLPDGSSRPLDEIKKMYVRREIPRRRHKIVP</sequence>
<reference evidence="1" key="1">
    <citation type="journal article" date="2023" name="Mol. Ecol. Resour.">
        <title>Chromosome-level genome assembly of a triploid poplar Populus alba 'Berolinensis'.</title>
        <authorList>
            <person name="Chen S."/>
            <person name="Yu Y."/>
            <person name="Wang X."/>
            <person name="Wang S."/>
            <person name="Zhang T."/>
            <person name="Zhou Y."/>
            <person name="He R."/>
            <person name="Meng N."/>
            <person name="Wang Y."/>
            <person name="Liu W."/>
            <person name="Liu Z."/>
            <person name="Liu J."/>
            <person name="Guo Q."/>
            <person name="Huang H."/>
            <person name="Sederoff R.R."/>
            <person name="Wang G."/>
            <person name="Qu G."/>
            <person name="Chen S."/>
        </authorList>
    </citation>
    <scope>NUCLEOTIDE SEQUENCE</scope>
    <source>
        <strain evidence="1">SC-2020</strain>
    </source>
</reference>
<evidence type="ECO:0000313" key="1">
    <source>
        <dbReference type="EMBL" id="KAJ6959063.1"/>
    </source>
</evidence>
<keyword evidence="2" id="KW-1185">Reference proteome</keyword>
<dbReference type="PANTHER" id="PTHR35476:SF3">
    <property type="entry name" value="SMALL RIBOSOMAL SUBUNIT PROTEIN MS75"/>
    <property type="match status" value="1"/>
</dbReference>
<name>A0AAD6LE76_9ROSI</name>